<accession>A0AC61QIW9</accession>
<dbReference type="Proteomes" id="UP000294588">
    <property type="component" value="Unassembled WGS sequence"/>
</dbReference>
<sequence>MPQRAIALFSGGLDSVLAVFWMQHLGFEVIPVFFAAAYIFPDKALKVAEENGLKLEVRDISEKHLEMLRHPKRGYGKNLNPCIDCHSLMIQEAALMLPELGADFIITGEVLGQRPMSQNLDSLKAVDKMSGAGDLVIRPLSQKLLPDTKPIREGWVNKDQMLDISGRGRSRQLQLAEQFGISHLQPAGGCLLTDHNYSLRLRDLMRHNQDSLQNVKLLRWGRHFRLTDEIKLIVGRDAADNAGIESENYPGLYLKIRDVEGPLGLLTVQEPSEEVLKLAASIVLFYSHKASSPAYIKYGVDKKFNQEIKVEKCPENILRSYLITS</sequence>
<evidence type="ECO:0000313" key="1">
    <source>
        <dbReference type="EMBL" id="TDF72859.1"/>
    </source>
</evidence>
<organism evidence="1 2">
    <name type="scientific">Candidatus Syntrophosphaera thermopropionivorans</name>
    <dbReference type="NCBI Taxonomy" id="2593015"/>
    <lineage>
        <taxon>Bacteria</taxon>
        <taxon>Pseudomonadati</taxon>
        <taxon>Candidatus Cloacimonadota</taxon>
        <taxon>Candidatus Cloacimonadia</taxon>
        <taxon>Candidatus Cloacimonadales</taxon>
        <taxon>Candidatus Cloacimonadaceae</taxon>
        <taxon>Candidatus Syntrophosphaera</taxon>
    </lineage>
</organism>
<comment type="caution">
    <text evidence="1">The sequence shown here is derived from an EMBL/GenBank/DDBJ whole genome shotgun (WGS) entry which is preliminary data.</text>
</comment>
<reference evidence="1" key="1">
    <citation type="submission" date="2019-03" db="EMBL/GenBank/DDBJ databases">
        <title>Candidatus Syntrophosphaera thermopropionivorans: a novel player in syntrophic propionate oxidation during anaerobic digestion.</title>
        <authorList>
            <person name="Dyksma S."/>
        </authorList>
    </citation>
    <scope>NUCLEOTIDE SEQUENCE</scope>
    <source>
        <strain evidence="1">W5</strain>
    </source>
</reference>
<gene>
    <name evidence="1" type="ORF">E0946_04690</name>
</gene>
<evidence type="ECO:0000313" key="2">
    <source>
        <dbReference type="Proteomes" id="UP000294588"/>
    </source>
</evidence>
<proteinExistence type="predicted"/>
<protein>
    <submittedName>
        <fullName evidence="1">tRNA (5-methylaminomethyl-2-thiouridylate)-methyltransferase</fullName>
    </submittedName>
</protein>
<name>A0AC61QIW9_9BACT</name>
<keyword evidence="2" id="KW-1185">Reference proteome</keyword>
<dbReference type="EMBL" id="SMOG01000013">
    <property type="protein sequence ID" value="TDF72859.1"/>
    <property type="molecule type" value="Genomic_DNA"/>
</dbReference>